<dbReference type="Proteomes" id="UP001732720">
    <property type="component" value="Chromosome 15"/>
</dbReference>
<evidence type="ECO:0000313" key="2">
    <source>
        <dbReference type="RefSeq" id="XP_073911511.1"/>
    </source>
</evidence>
<gene>
    <name evidence="2" type="primary">LOC109678222</name>
</gene>
<sequence length="720" mass="83255">MPNKWQDFVVAWNLKLPAKLGVREGSQAVIVAQHPPAVTACLHPWMPVHLSSGSTTPRVFALLPEWLKPRTPRDGSHNLRMPRESETQGAQAADGKTAKTEKLLKPPKPPTGRHWRCRSSPPRPVKKEIIAMEDHDDLMLSSEISSENCEVTDADYETILVLLEKLGMECKDSGSLLKIQDTVHSYKKLIHLKSSHCEVLNRKIKKMEKMISALQKELSETEQEKLEQEKEVCNLRFALKHEEEKRRNAVWLCEKIKEQLIEKEEDYNKEVEMKQQLDMCVRTLDMELKTVRNNLTKALEERNDTQRKLSQEQNARILQDEILANHLCKEKEIEMETEKMSAELQELWDLQTKTGQHAVQMQERVKKLQLENYKLNITKQKGKTKIEELKKNLLSKSVDDELVEKLEITSLKCLHLEKENQRLHQELLSETTAKKDCETLEKNIMTLKQEVVNLKTYMKNNMLERGQVEQYKQNIEEGAKWDLVKKLRQVNLFLQTQAACQEKLEQFRETQNASTRSHMELRISNLESELSTMKSQLDFSKMEVENYKQLYLEEVKIRKSLSNKLHKTNKRLDEAKTKILLEEQKTSLQHSSPNTRSVLECSCVGSPNTRLFIPKSSSGQFPTENLVDSTSSPRPSAETMQNYEKWVFQFTLKNDFDVSPRVLVGEQQKKKHKRNKMKVSEKLNCGAAATATASAADFSDDGLLLQRESRKTGKKNEKDD</sequence>
<proteinExistence type="predicted"/>
<evidence type="ECO:0000313" key="1">
    <source>
        <dbReference type="Proteomes" id="UP001732720"/>
    </source>
</evidence>
<organism evidence="1 2">
    <name type="scientific">Castor canadensis</name>
    <name type="common">American beaver</name>
    <dbReference type="NCBI Taxonomy" id="51338"/>
    <lineage>
        <taxon>Eukaryota</taxon>
        <taxon>Metazoa</taxon>
        <taxon>Chordata</taxon>
        <taxon>Craniata</taxon>
        <taxon>Vertebrata</taxon>
        <taxon>Euteleostomi</taxon>
        <taxon>Mammalia</taxon>
        <taxon>Eutheria</taxon>
        <taxon>Euarchontoglires</taxon>
        <taxon>Glires</taxon>
        <taxon>Rodentia</taxon>
        <taxon>Castorimorpha</taxon>
        <taxon>Castoridae</taxon>
        <taxon>Castor</taxon>
    </lineage>
</organism>
<dbReference type="RefSeq" id="XP_073911511.1">
    <property type="nucleotide sequence ID" value="XM_074055410.1"/>
</dbReference>
<reference evidence="2" key="1">
    <citation type="submission" date="2025-08" db="UniProtKB">
        <authorList>
            <consortium name="RefSeq"/>
        </authorList>
    </citation>
    <scope>IDENTIFICATION</scope>
</reference>
<accession>A0AC58L300</accession>
<protein>
    <submittedName>
        <fullName evidence="2">Ankyrin repeat domain-containing protein 26-like</fullName>
    </submittedName>
</protein>
<keyword evidence="1" id="KW-1185">Reference proteome</keyword>
<name>A0AC58L300_CASCN</name>